<dbReference type="STRING" id="1776384.GCA_900086585_01383"/>
<dbReference type="UniPathway" id="UPA00053">
    <property type="reaction ID" value="UER00088"/>
</dbReference>
<dbReference type="GO" id="GO:0005829">
    <property type="term" value="C:cytosol"/>
    <property type="evidence" value="ECO:0007669"/>
    <property type="project" value="TreeGrafter"/>
</dbReference>
<dbReference type="OrthoDB" id="9800332at2"/>
<dbReference type="GO" id="GO:0009073">
    <property type="term" value="P:aromatic amino acid family biosynthetic process"/>
    <property type="evidence" value="ECO:0007669"/>
    <property type="project" value="UniProtKB-KW"/>
</dbReference>
<comment type="subcellular location">
    <subcellularLocation>
        <location evidence="7">Cytoplasm</location>
    </subcellularLocation>
</comment>
<feature type="binding site" evidence="7">
    <location>
        <begin position="11"/>
        <end position="16"/>
    </location>
    <ligand>
        <name>ATP</name>
        <dbReference type="ChEBI" id="CHEBI:30616"/>
    </ligand>
</feature>
<dbReference type="PRINTS" id="PR01100">
    <property type="entry name" value="SHIKIMTKNASE"/>
</dbReference>
<dbReference type="InterPro" id="IPR031322">
    <property type="entry name" value="Shikimate/glucono_kinase"/>
</dbReference>
<dbReference type="CDD" id="cd00464">
    <property type="entry name" value="SK"/>
    <property type="match status" value="1"/>
</dbReference>
<keyword evidence="1 7" id="KW-0028">Amino-acid biosynthesis</keyword>
<comment type="cofactor">
    <cofactor evidence="7">
        <name>Mg(2+)</name>
        <dbReference type="ChEBI" id="CHEBI:18420"/>
    </cofactor>
    <text evidence="7">Binds 1 Mg(2+) ion per subunit.</text>
</comment>
<dbReference type="EC" id="2.7.1.71" evidence="7"/>
<comment type="function">
    <text evidence="7">Catalyzes the specific phosphorylation of the 3-hydroxyl group of shikimic acid using ATP as a cosubstrate.</text>
</comment>
<feature type="binding site" evidence="7">
    <location>
        <position position="133"/>
    </location>
    <ligand>
        <name>substrate</name>
    </ligand>
</feature>
<evidence type="ECO:0000256" key="7">
    <source>
        <dbReference type="HAMAP-Rule" id="MF_00109"/>
    </source>
</evidence>
<proteinExistence type="inferred from homology"/>
<dbReference type="GO" id="GO:0009423">
    <property type="term" value="P:chorismate biosynthetic process"/>
    <property type="evidence" value="ECO:0007669"/>
    <property type="project" value="UniProtKB-UniRule"/>
</dbReference>
<dbReference type="PANTHER" id="PTHR21087:SF16">
    <property type="entry name" value="SHIKIMATE KINASE 1, CHLOROPLASTIC"/>
    <property type="match status" value="1"/>
</dbReference>
<evidence type="ECO:0000313" key="8">
    <source>
        <dbReference type="EMBL" id="RHJ84623.1"/>
    </source>
</evidence>
<organism evidence="8 9">
    <name type="scientific">Emergencia timonensis</name>
    <dbReference type="NCBI Taxonomy" id="1776384"/>
    <lineage>
        <taxon>Bacteria</taxon>
        <taxon>Bacillati</taxon>
        <taxon>Bacillota</taxon>
        <taxon>Clostridia</taxon>
        <taxon>Peptostreptococcales</taxon>
        <taxon>Anaerovoracaceae</taxon>
        <taxon>Emergencia</taxon>
    </lineage>
</organism>
<keyword evidence="2 7" id="KW-0808">Transferase</keyword>
<comment type="similarity">
    <text evidence="7">Belongs to the shikimate kinase family.</text>
</comment>
<keyword evidence="4 7" id="KW-0418">Kinase</keyword>
<dbReference type="InterPro" id="IPR000623">
    <property type="entry name" value="Shikimate_kinase/TSH1"/>
</dbReference>
<keyword evidence="5 7" id="KW-0067">ATP-binding</keyword>
<keyword evidence="3 7" id="KW-0547">Nucleotide-binding</keyword>
<dbReference type="GO" id="GO:0004765">
    <property type="term" value="F:shikimate kinase activity"/>
    <property type="evidence" value="ECO:0007669"/>
    <property type="project" value="UniProtKB-UniRule"/>
</dbReference>
<evidence type="ECO:0000256" key="5">
    <source>
        <dbReference type="ARBA" id="ARBA00022840"/>
    </source>
</evidence>
<evidence type="ECO:0000256" key="4">
    <source>
        <dbReference type="ARBA" id="ARBA00022777"/>
    </source>
</evidence>
<dbReference type="HAMAP" id="MF_00109">
    <property type="entry name" value="Shikimate_kinase"/>
    <property type="match status" value="1"/>
</dbReference>
<dbReference type="RefSeq" id="WP_118336442.1">
    <property type="nucleotide sequence ID" value="NZ_AP025567.1"/>
</dbReference>
<reference evidence="8 9" key="1">
    <citation type="submission" date="2018-08" db="EMBL/GenBank/DDBJ databases">
        <title>A genome reference for cultivated species of the human gut microbiota.</title>
        <authorList>
            <person name="Zou Y."/>
            <person name="Xue W."/>
            <person name="Luo G."/>
        </authorList>
    </citation>
    <scope>NUCLEOTIDE SEQUENCE [LARGE SCALE GENOMIC DNA]</scope>
    <source>
        <strain evidence="8 9">AM07-24</strain>
    </source>
</reference>
<comment type="pathway">
    <text evidence="7">Metabolic intermediate biosynthesis; chorismate biosynthesis; chorismate from D-erythrose 4-phosphate and phosphoenolpyruvate: step 5/7.</text>
</comment>
<dbReference type="Proteomes" id="UP000284841">
    <property type="component" value="Unassembled WGS sequence"/>
</dbReference>
<dbReference type="AlphaFoldDB" id="A0A415DVY3"/>
<dbReference type="EMBL" id="QRMS01000006">
    <property type="protein sequence ID" value="RHJ84623.1"/>
    <property type="molecule type" value="Genomic_DNA"/>
</dbReference>
<feature type="binding site" evidence="7">
    <location>
        <position position="116"/>
    </location>
    <ligand>
        <name>ATP</name>
        <dbReference type="ChEBI" id="CHEBI:30616"/>
    </ligand>
</feature>
<dbReference type="PANTHER" id="PTHR21087">
    <property type="entry name" value="SHIKIMATE KINASE"/>
    <property type="match status" value="1"/>
</dbReference>
<dbReference type="GO" id="GO:0008652">
    <property type="term" value="P:amino acid biosynthetic process"/>
    <property type="evidence" value="ECO:0007669"/>
    <property type="project" value="UniProtKB-KW"/>
</dbReference>
<dbReference type="SUPFAM" id="SSF52540">
    <property type="entry name" value="P-loop containing nucleoside triphosphate hydrolases"/>
    <property type="match status" value="1"/>
</dbReference>
<evidence type="ECO:0000256" key="2">
    <source>
        <dbReference type="ARBA" id="ARBA00022679"/>
    </source>
</evidence>
<evidence type="ECO:0000313" key="9">
    <source>
        <dbReference type="Proteomes" id="UP000284841"/>
    </source>
</evidence>
<feature type="binding site" evidence="7">
    <location>
        <position position="78"/>
    </location>
    <ligand>
        <name>substrate</name>
    </ligand>
</feature>
<comment type="caution">
    <text evidence="8">The sequence shown here is derived from an EMBL/GenBank/DDBJ whole genome shotgun (WGS) entry which is preliminary data.</text>
</comment>
<evidence type="ECO:0000256" key="6">
    <source>
        <dbReference type="ARBA" id="ARBA00023141"/>
    </source>
</evidence>
<accession>A0A415DVY3</accession>
<dbReference type="InterPro" id="IPR027417">
    <property type="entry name" value="P-loop_NTPase"/>
</dbReference>
<dbReference type="Pfam" id="PF01202">
    <property type="entry name" value="SKI"/>
    <property type="match status" value="1"/>
</dbReference>
<keyword evidence="7" id="KW-0460">Magnesium</keyword>
<keyword evidence="7" id="KW-0963">Cytoplasm</keyword>
<sequence>MKNVILVGMPACGKSTIGVVLAKTMNKGFVDTDILIQQAESRTLQEIIDQEGNDYFHHVEERVLLDFDGEDYVVATGGSAIYFDRAMDKFKEKGVVVYIKVTLDTILERLNNIRSRGVTLEKGQTIADLYEQRIPLYQKHADVVIEADGLSVEEVVEKMIELV</sequence>
<keyword evidence="6 7" id="KW-0057">Aromatic amino acid biosynthesis</keyword>
<protein>
    <recommendedName>
        <fullName evidence="7">Shikimate kinase</fullName>
        <shortName evidence="7">SK</shortName>
        <ecNumber evidence="7">2.7.1.71</ecNumber>
    </recommendedName>
</protein>
<dbReference type="GO" id="GO:0000287">
    <property type="term" value="F:magnesium ion binding"/>
    <property type="evidence" value="ECO:0007669"/>
    <property type="project" value="UniProtKB-UniRule"/>
</dbReference>
<comment type="caution">
    <text evidence="7">Lacks conserved residue(s) required for the propagation of feature annotation.</text>
</comment>
<feature type="binding site" evidence="7">
    <location>
        <position position="33"/>
    </location>
    <ligand>
        <name>substrate</name>
    </ligand>
</feature>
<dbReference type="GO" id="GO:0005524">
    <property type="term" value="F:ATP binding"/>
    <property type="evidence" value="ECO:0007669"/>
    <property type="project" value="UniProtKB-UniRule"/>
</dbReference>
<evidence type="ECO:0000256" key="1">
    <source>
        <dbReference type="ARBA" id="ARBA00022605"/>
    </source>
</evidence>
<gene>
    <name evidence="7" type="primary">aroK</name>
    <name evidence="8" type="ORF">DW099_16755</name>
</gene>
<evidence type="ECO:0000256" key="3">
    <source>
        <dbReference type="ARBA" id="ARBA00022741"/>
    </source>
</evidence>
<comment type="catalytic activity">
    <reaction evidence="7">
        <text>shikimate + ATP = 3-phosphoshikimate + ADP + H(+)</text>
        <dbReference type="Rhea" id="RHEA:13121"/>
        <dbReference type="ChEBI" id="CHEBI:15378"/>
        <dbReference type="ChEBI" id="CHEBI:30616"/>
        <dbReference type="ChEBI" id="CHEBI:36208"/>
        <dbReference type="ChEBI" id="CHEBI:145989"/>
        <dbReference type="ChEBI" id="CHEBI:456216"/>
        <dbReference type="EC" id="2.7.1.71"/>
    </reaction>
</comment>
<keyword evidence="9" id="KW-1185">Reference proteome</keyword>
<feature type="binding site" evidence="7">
    <location>
        <position position="15"/>
    </location>
    <ligand>
        <name>Mg(2+)</name>
        <dbReference type="ChEBI" id="CHEBI:18420"/>
    </ligand>
</feature>
<dbReference type="Gene3D" id="3.40.50.300">
    <property type="entry name" value="P-loop containing nucleotide triphosphate hydrolases"/>
    <property type="match status" value="1"/>
</dbReference>
<keyword evidence="7" id="KW-0479">Metal-binding</keyword>
<comment type="subunit">
    <text evidence="7">Monomer.</text>
</comment>
<name>A0A415DVY3_9FIRM</name>